<evidence type="ECO:0000256" key="1">
    <source>
        <dbReference type="SAM" id="Coils"/>
    </source>
</evidence>
<feature type="coiled-coil region" evidence="1">
    <location>
        <begin position="60"/>
        <end position="94"/>
    </location>
</feature>
<sequence>MNNSEVILMKTSVFWCGFLFSAIPVCLMASDVDIPHQFSAGTPAIAAQVNENFSEVEAAVDDNQVQITAMQLEIEALEDENKQLQKEIDELRNAQPSTVAMPIFPRSFGPGTNYIDDYDMDGNKGVFTIEFNVVVDPDTFVAGTNVLVSGAGGVGSGTIEWTDNNSTLTFRTTEDFATISPCFSGGLTLTILGSGELVPQDMHGKAIDGDKDGLPGGDFSNTYDLIC</sequence>
<organism evidence="2 3">
    <name type="scientific">Reinekea blandensis MED297</name>
    <dbReference type="NCBI Taxonomy" id="314283"/>
    <lineage>
        <taxon>Bacteria</taxon>
        <taxon>Pseudomonadati</taxon>
        <taxon>Pseudomonadota</taxon>
        <taxon>Gammaproteobacteria</taxon>
        <taxon>Oceanospirillales</taxon>
        <taxon>Saccharospirillaceae</taxon>
        <taxon>Reinekea</taxon>
    </lineage>
</organism>
<evidence type="ECO:0000313" key="2">
    <source>
        <dbReference type="EMBL" id="EAR10643.1"/>
    </source>
</evidence>
<evidence type="ECO:0000313" key="3">
    <source>
        <dbReference type="Proteomes" id="UP000005953"/>
    </source>
</evidence>
<dbReference type="HOGENOM" id="CLU_1218944_0_0_6"/>
<comment type="caution">
    <text evidence="2">The sequence shown here is derived from an EMBL/GenBank/DDBJ whole genome shotgun (WGS) entry which is preliminary data.</text>
</comment>
<name>A4BB30_9GAMM</name>
<dbReference type="AlphaFoldDB" id="A4BB30"/>
<dbReference type="Proteomes" id="UP000005953">
    <property type="component" value="Unassembled WGS sequence"/>
</dbReference>
<reference evidence="2 3" key="1">
    <citation type="submission" date="2006-02" db="EMBL/GenBank/DDBJ databases">
        <authorList>
            <person name="Pinhassi J."/>
            <person name="Pedros-Alio C."/>
            <person name="Ferriera S."/>
            <person name="Johnson J."/>
            <person name="Kravitz S."/>
            <person name="Halpern A."/>
            <person name="Remington K."/>
            <person name="Beeson K."/>
            <person name="Tran B."/>
            <person name="Rogers Y.-H."/>
            <person name="Friedman R."/>
            <person name="Venter J.C."/>
        </authorList>
    </citation>
    <scope>NUCLEOTIDE SEQUENCE [LARGE SCALE GENOMIC DNA]</scope>
    <source>
        <strain evidence="2 3">MED297</strain>
    </source>
</reference>
<keyword evidence="1" id="KW-0175">Coiled coil</keyword>
<gene>
    <name evidence="2" type="ORF">MED297_11525</name>
</gene>
<accession>A4BB30</accession>
<protein>
    <submittedName>
        <fullName evidence="2">Uncharacterized protein</fullName>
    </submittedName>
</protein>
<proteinExistence type="predicted"/>
<keyword evidence="3" id="KW-1185">Reference proteome</keyword>
<dbReference type="STRING" id="314283.MED297_11525"/>
<dbReference type="EMBL" id="AAOE01000003">
    <property type="protein sequence ID" value="EAR10643.1"/>
    <property type="molecule type" value="Genomic_DNA"/>
</dbReference>
<dbReference type="CDD" id="cd14686">
    <property type="entry name" value="bZIP"/>
    <property type="match status" value="1"/>
</dbReference>